<reference evidence="1" key="1">
    <citation type="journal article" date="2023" name="Plant J.">
        <title>Genome sequences and population genomics provide insights into the demographic history, inbreeding, and mutation load of two 'living fossil' tree species of Dipteronia.</title>
        <authorList>
            <person name="Feng Y."/>
            <person name="Comes H.P."/>
            <person name="Chen J."/>
            <person name="Zhu S."/>
            <person name="Lu R."/>
            <person name="Zhang X."/>
            <person name="Li P."/>
            <person name="Qiu J."/>
            <person name="Olsen K.M."/>
            <person name="Qiu Y."/>
        </authorList>
    </citation>
    <scope>NUCLEOTIDE SEQUENCE</scope>
    <source>
        <strain evidence="1">NBL</strain>
    </source>
</reference>
<dbReference type="Proteomes" id="UP001281410">
    <property type="component" value="Unassembled WGS sequence"/>
</dbReference>
<dbReference type="PANTHER" id="PTHR33116">
    <property type="entry name" value="REVERSE TRANSCRIPTASE ZINC-BINDING DOMAIN-CONTAINING PROTEIN-RELATED-RELATED"/>
    <property type="match status" value="1"/>
</dbReference>
<dbReference type="AlphaFoldDB" id="A0AAE0ECR5"/>
<dbReference type="PANTHER" id="PTHR33116:SF86">
    <property type="entry name" value="REVERSE TRANSCRIPTASE DOMAIN-CONTAINING PROTEIN"/>
    <property type="match status" value="1"/>
</dbReference>
<accession>A0AAE0ECR5</accession>
<gene>
    <name evidence="1" type="ORF">Dsin_010127</name>
</gene>
<proteinExistence type="predicted"/>
<comment type="caution">
    <text evidence="1">The sequence shown here is derived from an EMBL/GenBank/DDBJ whole genome shotgun (WGS) entry which is preliminary data.</text>
</comment>
<evidence type="ECO:0008006" key="3">
    <source>
        <dbReference type="Google" id="ProtNLM"/>
    </source>
</evidence>
<evidence type="ECO:0000313" key="2">
    <source>
        <dbReference type="Proteomes" id="UP001281410"/>
    </source>
</evidence>
<keyword evidence="2" id="KW-1185">Reference proteome</keyword>
<protein>
    <recommendedName>
        <fullName evidence="3">Reverse transcriptase</fullName>
    </recommendedName>
</protein>
<sequence>MCVSKAIRRSERRWLADIVGIRLVDFHERYLGLPCFTGRKKKHLFANIRDRVWNKIKGWNSKLFSAGGKDALIKAVLQAILTYGMNLFHLLKGLISDLHRMYARGWKLLSKPNSLVAKVLKNRYYSATSLMKVEKCSTGLVVWNSILWGRGILGAGTRWCIGNGATITINFDRWIPHPSTFQIVSPCVFGDMATMNDPMLPPEGWNIPLIRESFVQDNMEKILSLPTASTRIDDIMIWHFDRMRAYSVRNGYKVGLEMET</sequence>
<dbReference type="EMBL" id="JANJYJ010000003">
    <property type="protein sequence ID" value="KAK3223102.1"/>
    <property type="molecule type" value="Genomic_DNA"/>
</dbReference>
<evidence type="ECO:0000313" key="1">
    <source>
        <dbReference type="EMBL" id="KAK3223102.1"/>
    </source>
</evidence>
<name>A0AAE0ECR5_9ROSI</name>
<organism evidence="1 2">
    <name type="scientific">Dipteronia sinensis</name>
    <dbReference type="NCBI Taxonomy" id="43782"/>
    <lineage>
        <taxon>Eukaryota</taxon>
        <taxon>Viridiplantae</taxon>
        <taxon>Streptophyta</taxon>
        <taxon>Embryophyta</taxon>
        <taxon>Tracheophyta</taxon>
        <taxon>Spermatophyta</taxon>
        <taxon>Magnoliopsida</taxon>
        <taxon>eudicotyledons</taxon>
        <taxon>Gunneridae</taxon>
        <taxon>Pentapetalae</taxon>
        <taxon>rosids</taxon>
        <taxon>malvids</taxon>
        <taxon>Sapindales</taxon>
        <taxon>Sapindaceae</taxon>
        <taxon>Hippocastanoideae</taxon>
        <taxon>Acereae</taxon>
        <taxon>Dipteronia</taxon>
    </lineage>
</organism>